<accession>A0AA39JJQ6</accession>
<comment type="caution">
    <text evidence="2">The sequence shown here is derived from an EMBL/GenBank/DDBJ whole genome shotgun (WGS) entry which is preliminary data.</text>
</comment>
<dbReference type="EMBL" id="JAUEPT010000024">
    <property type="protein sequence ID" value="KAK0443006.1"/>
    <property type="molecule type" value="Genomic_DNA"/>
</dbReference>
<protein>
    <submittedName>
        <fullName evidence="2">Uncharacterized protein</fullName>
    </submittedName>
</protein>
<evidence type="ECO:0000313" key="3">
    <source>
        <dbReference type="Proteomes" id="UP001175226"/>
    </source>
</evidence>
<dbReference type="AlphaFoldDB" id="A0AA39JJQ6"/>
<evidence type="ECO:0000256" key="1">
    <source>
        <dbReference type="SAM" id="MobiDB-lite"/>
    </source>
</evidence>
<sequence>MTESGHFDASDFASEMPETLGRGNRPSNPTPGMLNHQTMLQKNADASRKRAQMTAQRQAIALAGQSAATVQATQATPAAQQPSVPNSFGTMDFQPFQPTFQGYNPLAGGYFSPNPMLWNMGTGQLPPTPSGLYTNTTAMPMLSQDTDSDFRIDDRGKAFDQDTANEVSSDPHANDDDTFAAGLGTLPVLGSMSDIHSTPVRLPGSQPLRRVQSNGLTPTLMRPARNLQYCSHAEEPAGSSPWAGNKENVSITPPELASIFHAQIASSLGKRNTELATDDSPIEVPADNTSEDAEEESIVDAKPKKKKQKVSARSLQLTSACQRILNGSYPHFRFLLITTNPWMDDKDNAADEAALKAWFTQLDYLIANAGY</sequence>
<feature type="compositionally biased region" description="Acidic residues" evidence="1">
    <location>
        <begin position="289"/>
        <end position="298"/>
    </location>
</feature>
<evidence type="ECO:0000313" key="2">
    <source>
        <dbReference type="EMBL" id="KAK0443006.1"/>
    </source>
</evidence>
<feature type="region of interest" description="Disordered" evidence="1">
    <location>
        <begin position="273"/>
        <end position="305"/>
    </location>
</feature>
<feature type="region of interest" description="Disordered" evidence="1">
    <location>
        <begin position="1"/>
        <end position="36"/>
    </location>
</feature>
<reference evidence="2" key="1">
    <citation type="submission" date="2023-06" db="EMBL/GenBank/DDBJ databases">
        <authorList>
            <consortium name="Lawrence Berkeley National Laboratory"/>
            <person name="Ahrendt S."/>
            <person name="Sahu N."/>
            <person name="Indic B."/>
            <person name="Wong-Bajracharya J."/>
            <person name="Merenyi Z."/>
            <person name="Ke H.-M."/>
            <person name="Monk M."/>
            <person name="Kocsube S."/>
            <person name="Drula E."/>
            <person name="Lipzen A."/>
            <person name="Balint B."/>
            <person name="Henrissat B."/>
            <person name="Andreopoulos B."/>
            <person name="Martin F.M."/>
            <person name="Harder C.B."/>
            <person name="Rigling D."/>
            <person name="Ford K.L."/>
            <person name="Foster G.D."/>
            <person name="Pangilinan J."/>
            <person name="Papanicolaou A."/>
            <person name="Barry K."/>
            <person name="LaButti K."/>
            <person name="Viragh M."/>
            <person name="Koriabine M."/>
            <person name="Yan M."/>
            <person name="Riley R."/>
            <person name="Champramary S."/>
            <person name="Plett K.L."/>
            <person name="Tsai I.J."/>
            <person name="Slot J."/>
            <person name="Sipos G."/>
            <person name="Plett J."/>
            <person name="Nagy L.G."/>
            <person name="Grigoriev I.V."/>
        </authorList>
    </citation>
    <scope>NUCLEOTIDE SEQUENCE</scope>
    <source>
        <strain evidence="2">FPL87.14</strain>
    </source>
</reference>
<organism evidence="2 3">
    <name type="scientific">Armillaria borealis</name>
    <dbReference type="NCBI Taxonomy" id="47425"/>
    <lineage>
        <taxon>Eukaryota</taxon>
        <taxon>Fungi</taxon>
        <taxon>Dikarya</taxon>
        <taxon>Basidiomycota</taxon>
        <taxon>Agaricomycotina</taxon>
        <taxon>Agaricomycetes</taxon>
        <taxon>Agaricomycetidae</taxon>
        <taxon>Agaricales</taxon>
        <taxon>Marasmiineae</taxon>
        <taxon>Physalacriaceae</taxon>
        <taxon>Armillaria</taxon>
    </lineage>
</organism>
<keyword evidence="3" id="KW-1185">Reference proteome</keyword>
<gene>
    <name evidence="2" type="ORF">EV421DRAFT_1903965</name>
</gene>
<name>A0AA39JJQ6_9AGAR</name>
<dbReference type="Proteomes" id="UP001175226">
    <property type="component" value="Unassembled WGS sequence"/>
</dbReference>
<proteinExistence type="predicted"/>